<gene>
    <name evidence="2" type="ORF">BJX66DRAFT_335898</name>
</gene>
<comment type="caution">
    <text evidence="2">The sequence shown here is derived from an EMBL/GenBank/DDBJ whole genome shotgun (WGS) entry which is preliminary data.</text>
</comment>
<protein>
    <submittedName>
        <fullName evidence="2">Kinase-like domain-containing protein</fullName>
    </submittedName>
</protein>
<sequence>MVCPCVKTTADTEEPMQQHIVGVGQFATIHNINNKTARKIPSDKSYTYSVEAVEIEAKIYKHLGKHKRIAKCIRCSNDYIDLRYEPNGNLETYLADKPVSAQWRYRLARQAIEAVVYIHKMHVIQSDLSARQFLFLPRDKESSNTVQSDLFALGSTIHEILIGRKPYDGVEDEEVQRLYSNREFPTLEDIESAHWRKAILKCWKTEYESASEILEDLPAVPLPTRIFLNLQLALRWLK</sequence>
<dbReference type="InterPro" id="IPR051681">
    <property type="entry name" value="Ser/Thr_Kinases-Pseudokinases"/>
</dbReference>
<dbReference type="PANTHER" id="PTHR44329">
    <property type="entry name" value="SERINE/THREONINE-PROTEIN KINASE TNNI3K-RELATED"/>
    <property type="match status" value="1"/>
</dbReference>
<dbReference type="InterPro" id="IPR000719">
    <property type="entry name" value="Prot_kinase_dom"/>
</dbReference>
<dbReference type="EMBL" id="JBFTWV010000025">
    <property type="protein sequence ID" value="KAL2796656.1"/>
    <property type="molecule type" value="Genomic_DNA"/>
</dbReference>
<organism evidence="2 3">
    <name type="scientific">Aspergillus keveii</name>
    <dbReference type="NCBI Taxonomy" id="714993"/>
    <lineage>
        <taxon>Eukaryota</taxon>
        <taxon>Fungi</taxon>
        <taxon>Dikarya</taxon>
        <taxon>Ascomycota</taxon>
        <taxon>Pezizomycotina</taxon>
        <taxon>Eurotiomycetes</taxon>
        <taxon>Eurotiomycetidae</taxon>
        <taxon>Eurotiales</taxon>
        <taxon>Aspergillaceae</taxon>
        <taxon>Aspergillus</taxon>
        <taxon>Aspergillus subgen. Nidulantes</taxon>
    </lineage>
</organism>
<evidence type="ECO:0000313" key="3">
    <source>
        <dbReference type="Proteomes" id="UP001610563"/>
    </source>
</evidence>
<reference evidence="2 3" key="1">
    <citation type="submission" date="2024-07" db="EMBL/GenBank/DDBJ databases">
        <title>Section-level genome sequencing and comparative genomics of Aspergillus sections Usti and Cavernicolus.</title>
        <authorList>
            <consortium name="Lawrence Berkeley National Laboratory"/>
            <person name="Nybo J.L."/>
            <person name="Vesth T.C."/>
            <person name="Theobald S."/>
            <person name="Frisvad J.C."/>
            <person name="Larsen T.O."/>
            <person name="Kjaerboelling I."/>
            <person name="Rothschild-Mancinelli K."/>
            <person name="Lyhne E.K."/>
            <person name="Kogle M.E."/>
            <person name="Barry K."/>
            <person name="Clum A."/>
            <person name="Na H."/>
            <person name="Ledsgaard L."/>
            <person name="Lin J."/>
            <person name="Lipzen A."/>
            <person name="Kuo A."/>
            <person name="Riley R."/>
            <person name="Mondo S."/>
            <person name="Labutti K."/>
            <person name="Haridas S."/>
            <person name="Pangalinan J."/>
            <person name="Salamov A.A."/>
            <person name="Simmons B.A."/>
            <person name="Magnuson J.K."/>
            <person name="Chen J."/>
            <person name="Drula E."/>
            <person name="Henrissat B."/>
            <person name="Wiebenga A."/>
            <person name="Lubbers R.J."/>
            <person name="Gomes A.C."/>
            <person name="Makela M.R."/>
            <person name="Stajich J."/>
            <person name="Grigoriev I.V."/>
            <person name="Mortensen U.H."/>
            <person name="De Vries R.P."/>
            <person name="Baker S.E."/>
            <person name="Andersen M.R."/>
        </authorList>
    </citation>
    <scope>NUCLEOTIDE SEQUENCE [LARGE SCALE GENOMIC DNA]</scope>
    <source>
        <strain evidence="2 3">CBS 209.92</strain>
    </source>
</reference>
<dbReference type="Pfam" id="PF07714">
    <property type="entry name" value="PK_Tyr_Ser-Thr"/>
    <property type="match status" value="2"/>
</dbReference>
<evidence type="ECO:0000313" key="2">
    <source>
        <dbReference type="EMBL" id="KAL2796656.1"/>
    </source>
</evidence>
<dbReference type="InterPro" id="IPR001245">
    <property type="entry name" value="Ser-Thr/Tyr_kinase_cat_dom"/>
</dbReference>
<dbReference type="SUPFAM" id="SSF56112">
    <property type="entry name" value="Protein kinase-like (PK-like)"/>
    <property type="match status" value="1"/>
</dbReference>
<dbReference type="Proteomes" id="UP001610563">
    <property type="component" value="Unassembled WGS sequence"/>
</dbReference>
<dbReference type="InterPro" id="IPR011009">
    <property type="entry name" value="Kinase-like_dom_sf"/>
</dbReference>
<feature type="domain" description="Protein kinase" evidence="1">
    <location>
        <begin position="15"/>
        <end position="238"/>
    </location>
</feature>
<evidence type="ECO:0000259" key="1">
    <source>
        <dbReference type="PROSITE" id="PS50011"/>
    </source>
</evidence>
<accession>A0ABR4GCB9</accession>
<dbReference type="PROSITE" id="PS50011">
    <property type="entry name" value="PROTEIN_KINASE_DOM"/>
    <property type="match status" value="1"/>
</dbReference>
<proteinExistence type="predicted"/>
<name>A0ABR4GCB9_9EURO</name>
<dbReference type="Gene3D" id="1.10.510.10">
    <property type="entry name" value="Transferase(Phosphotransferase) domain 1"/>
    <property type="match status" value="2"/>
</dbReference>
<keyword evidence="3" id="KW-1185">Reference proteome</keyword>